<dbReference type="FunFam" id="3.30.200.20:FF:000035">
    <property type="entry name" value="Serine/threonine protein kinase Stk1"/>
    <property type="match status" value="1"/>
</dbReference>
<evidence type="ECO:0000256" key="3">
    <source>
        <dbReference type="ARBA" id="ARBA00022679"/>
    </source>
</evidence>
<dbReference type="PROSITE" id="PS50011">
    <property type="entry name" value="PROTEIN_KINASE_DOM"/>
    <property type="match status" value="1"/>
</dbReference>
<dbReference type="SUPFAM" id="SSF56112">
    <property type="entry name" value="Protein kinase-like (PK-like)"/>
    <property type="match status" value="1"/>
</dbReference>
<dbReference type="InterPro" id="IPR000719">
    <property type="entry name" value="Prot_kinase_dom"/>
</dbReference>
<evidence type="ECO:0000256" key="10">
    <source>
        <dbReference type="SAM" id="MobiDB-lite"/>
    </source>
</evidence>
<organism evidence="12 13">
    <name type="scientific">Actinoplanes awajinensis subsp. mycoplanecinus</name>
    <dbReference type="NCBI Taxonomy" id="135947"/>
    <lineage>
        <taxon>Bacteria</taxon>
        <taxon>Bacillati</taxon>
        <taxon>Actinomycetota</taxon>
        <taxon>Actinomycetes</taxon>
        <taxon>Micromonosporales</taxon>
        <taxon>Micromonosporaceae</taxon>
        <taxon>Actinoplanes</taxon>
    </lineage>
</organism>
<keyword evidence="6 9" id="KW-0067">ATP-binding</keyword>
<dbReference type="InterPro" id="IPR011009">
    <property type="entry name" value="Kinase-like_dom_sf"/>
</dbReference>
<evidence type="ECO:0000256" key="8">
    <source>
        <dbReference type="ARBA" id="ARBA00048679"/>
    </source>
</evidence>
<feature type="region of interest" description="Disordered" evidence="10">
    <location>
        <begin position="343"/>
        <end position="366"/>
    </location>
</feature>
<dbReference type="PANTHER" id="PTHR43289">
    <property type="entry name" value="MITOGEN-ACTIVATED PROTEIN KINASE KINASE KINASE 20-RELATED"/>
    <property type="match status" value="1"/>
</dbReference>
<dbReference type="Gene3D" id="3.30.200.20">
    <property type="entry name" value="Phosphorylase Kinase, domain 1"/>
    <property type="match status" value="1"/>
</dbReference>
<proteinExistence type="predicted"/>
<evidence type="ECO:0000259" key="11">
    <source>
        <dbReference type="PROSITE" id="PS50011"/>
    </source>
</evidence>
<dbReference type="InterPro" id="IPR008271">
    <property type="entry name" value="Ser/Thr_kinase_AS"/>
</dbReference>
<feature type="region of interest" description="Disordered" evidence="10">
    <location>
        <begin position="264"/>
        <end position="315"/>
    </location>
</feature>
<comment type="catalytic activity">
    <reaction evidence="8">
        <text>L-seryl-[protein] + ATP = O-phospho-L-seryl-[protein] + ADP + H(+)</text>
        <dbReference type="Rhea" id="RHEA:17989"/>
        <dbReference type="Rhea" id="RHEA-COMP:9863"/>
        <dbReference type="Rhea" id="RHEA-COMP:11604"/>
        <dbReference type="ChEBI" id="CHEBI:15378"/>
        <dbReference type="ChEBI" id="CHEBI:29999"/>
        <dbReference type="ChEBI" id="CHEBI:30616"/>
        <dbReference type="ChEBI" id="CHEBI:83421"/>
        <dbReference type="ChEBI" id="CHEBI:456216"/>
        <dbReference type="EC" id="2.7.11.1"/>
    </reaction>
</comment>
<keyword evidence="2" id="KW-0723">Serine/threonine-protein kinase</keyword>
<dbReference type="EC" id="2.7.11.1" evidence="1"/>
<name>A0A124G8K0_9ACTN</name>
<dbReference type="Proteomes" id="UP000053244">
    <property type="component" value="Unassembled WGS sequence"/>
</dbReference>
<dbReference type="SMART" id="SM00220">
    <property type="entry name" value="S_TKc"/>
    <property type="match status" value="1"/>
</dbReference>
<evidence type="ECO:0000256" key="9">
    <source>
        <dbReference type="PROSITE-ProRule" id="PRU10141"/>
    </source>
</evidence>
<evidence type="ECO:0000256" key="6">
    <source>
        <dbReference type="ARBA" id="ARBA00022840"/>
    </source>
</evidence>
<evidence type="ECO:0000256" key="2">
    <source>
        <dbReference type="ARBA" id="ARBA00022527"/>
    </source>
</evidence>
<dbReference type="PROSITE" id="PS00108">
    <property type="entry name" value="PROTEIN_KINASE_ST"/>
    <property type="match status" value="1"/>
</dbReference>
<reference evidence="12 13" key="1">
    <citation type="submission" date="2015-10" db="EMBL/GenBank/DDBJ databases">
        <authorList>
            <person name="Gilbert D.G."/>
        </authorList>
    </citation>
    <scope>NUCLEOTIDE SEQUENCE [LARGE SCALE GENOMIC DNA]</scope>
    <source>
        <strain evidence="12 13">NRRL B-16712</strain>
    </source>
</reference>
<dbReference type="PROSITE" id="PS00107">
    <property type="entry name" value="PROTEIN_KINASE_ATP"/>
    <property type="match status" value="1"/>
</dbReference>
<comment type="catalytic activity">
    <reaction evidence="7">
        <text>L-threonyl-[protein] + ATP = O-phospho-L-threonyl-[protein] + ADP + H(+)</text>
        <dbReference type="Rhea" id="RHEA:46608"/>
        <dbReference type="Rhea" id="RHEA-COMP:11060"/>
        <dbReference type="Rhea" id="RHEA-COMP:11605"/>
        <dbReference type="ChEBI" id="CHEBI:15378"/>
        <dbReference type="ChEBI" id="CHEBI:30013"/>
        <dbReference type="ChEBI" id="CHEBI:30616"/>
        <dbReference type="ChEBI" id="CHEBI:61977"/>
        <dbReference type="ChEBI" id="CHEBI:456216"/>
        <dbReference type="EC" id="2.7.11.1"/>
    </reaction>
</comment>
<evidence type="ECO:0000313" key="12">
    <source>
        <dbReference type="EMBL" id="KUL26185.1"/>
    </source>
</evidence>
<feature type="binding site" evidence="9">
    <location>
        <position position="36"/>
    </location>
    <ligand>
        <name>ATP</name>
        <dbReference type="ChEBI" id="CHEBI:30616"/>
    </ligand>
</feature>
<sequence>MRLGDRYLLEDRLGAGGMGEVWRALDEFLGRTVAVKTMLPSASADPDFVRRFTQEATVMARVNHPAVASIHDVGRAGDGITYLVMEFVDGETLAQRLGRGRLAPDETMRLITQAAEGLQAVHDQGILHRDIKPANMLLRRDGRVVITDFGIARHEDASRITATGAILGTPSYLSPEQVLGQQADRRSDVYSLGLVAYECLAGERPFVGDNPYAVALQRIQQSPKTIGVNVPMPVLAIVERALAVDPSQRWQSAAALADAARTAFDPPAPQRSGVDVPPAGGDAPRSGGDVPRSGGDASQSGGDVSRARAQTPGGRTGKLVTAALAALVIAGGVAGVVLKTRDDGSGSAAADPGTAGATSAPAGPAASPAGFAGCGDAFCPTEPMCWNGLTQNGAELVTPSSADCGTEHFWETYLAVPLPDGKPLIGGDQTLLDRPEFAKVCTAAALADHRRGGKIATGWLRDAWPIPSGKTWLLHCLGQPPTHLSTGPAFTP</sequence>
<evidence type="ECO:0000256" key="4">
    <source>
        <dbReference type="ARBA" id="ARBA00022741"/>
    </source>
</evidence>
<protein>
    <recommendedName>
        <fullName evidence="1">non-specific serine/threonine protein kinase</fullName>
        <ecNumber evidence="1">2.7.11.1</ecNumber>
    </recommendedName>
</protein>
<dbReference type="InterPro" id="IPR017441">
    <property type="entry name" value="Protein_kinase_ATP_BS"/>
</dbReference>
<feature type="domain" description="Protein kinase" evidence="11">
    <location>
        <begin position="7"/>
        <end position="264"/>
    </location>
</feature>
<keyword evidence="5" id="KW-0418">Kinase</keyword>
<keyword evidence="4 9" id="KW-0547">Nucleotide-binding</keyword>
<dbReference type="GO" id="GO:0045717">
    <property type="term" value="P:negative regulation of fatty acid biosynthetic process"/>
    <property type="evidence" value="ECO:0007669"/>
    <property type="project" value="UniProtKB-ARBA"/>
</dbReference>
<evidence type="ECO:0000256" key="7">
    <source>
        <dbReference type="ARBA" id="ARBA00047899"/>
    </source>
</evidence>
<evidence type="ECO:0000256" key="1">
    <source>
        <dbReference type="ARBA" id="ARBA00012513"/>
    </source>
</evidence>
<dbReference type="Gene3D" id="1.10.510.10">
    <property type="entry name" value="Transferase(Phosphotransferase) domain 1"/>
    <property type="match status" value="1"/>
</dbReference>
<accession>A0A124G8K0</accession>
<dbReference type="FunFam" id="1.10.510.10:FF:000021">
    <property type="entry name" value="Serine/threonine protein kinase"/>
    <property type="match status" value="1"/>
</dbReference>
<keyword evidence="3" id="KW-0808">Transferase</keyword>
<dbReference type="CDD" id="cd14014">
    <property type="entry name" value="STKc_PknB_like"/>
    <property type="match status" value="1"/>
</dbReference>
<dbReference type="EMBL" id="LLZH01000308">
    <property type="protein sequence ID" value="KUL26185.1"/>
    <property type="molecule type" value="Genomic_DNA"/>
</dbReference>
<evidence type="ECO:0000313" key="13">
    <source>
        <dbReference type="Proteomes" id="UP000053244"/>
    </source>
</evidence>
<dbReference type="AlphaFoldDB" id="A0A124G8K0"/>
<comment type="caution">
    <text evidence="12">The sequence shown here is derived from an EMBL/GenBank/DDBJ whole genome shotgun (WGS) entry which is preliminary data.</text>
</comment>
<dbReference type="PANTHER" id="PTHR43289:SF6">
    <property type="entry name" value="SERINE_THREONINE-PROTEIN KINASE NEKL-3"/>
    <property type="match status" value="1"/>
</dbReference>
<feature type="compositionally biased region" description="Low complexity" evidence="10">
    <location>
        <begin position="345"/>
        <end position="366"/>
    </location>
</feature>
<dbReference type="Pfam" id="PF00069">
    <property type="entry name" value="Pkinase"/>
    <property type="match status" value="1"/>
</dbReference>
<keyword evidence="13" id="KW-1185">Reference proteome</keyword>
<gene>
    <name evidence="12" type="ORF">ADL15_38920</name>
</gene>
<dbReference type="GO" id="GO:0005524">
    <property type="term" value="F:ATP binding"/>
    <property type="evidence" value="ECO:0007669"/>
    <property type="project" value="UniProtKB-UniRule"/>
</dbReference>
<evidence type="ECO:0000256" key="5">
    <source>
        <dbReference type="ARBA" id="ARBA00022777"/>
    </source>
</evidence>
<dbReference type="GO" id="GO:0004674">
    <property type="term" value="F:protein serine/threonine kinase activity"/>
    <property type="evidence" value="ECO:0007669"/>
    <property type="project" value="UniProtKB-KW"/>
</dbReference>